<evidence type="ECO:0000256" key="1">
    <source>
        <dbReference type="SAM" id="Phobius"/>
    </source>
</evidence>
<reference evidence="2 3" key="1">
    <citation type="submission" date="2016-10" db="EMBL/GenBank/DDBJ databases">
        <authorList>
            <person name="de Groot N.N."/>
        </authorList>
    </citation>
    <scope>NUCLEOTIDE SEQUENCE [LARGE SCALE GENOMIC DNA]</scope>
    <source>
        <strain evidence="2 3">CGMCC 4.1859</strain>
    </source>
</reference>
<gene>
    <name evidence="2" type="ORF">SAMN05216260_103362</name>
</gene>
<organism evidence="2 3">
    <name type="scientific">Streptomyces griseoaurantiacus</name>
    <dbReference type="NCBI Taxonomy" id="68213"/>
    <lineage>
        <taxon>Bacteria</taxon>
        <taxon>Bacillati</taxon>
        <taxon>Actinomycetota</taxon>
        <taxon>Actinomycetes</taxon>
        <taxon>Kitasatosporales</taxon>
        <taxon>Streptomycetaceae</taxon>
        <taxon>Streptomyces</taxon>
        <taxon>Streptomyces aurantiacus group</taxon>
    </lineage>
</organism>
<feature type="transmembrane region" description="Helical" evidence="1">
    <location>
        <begin position="52"/>
        <end position="70"/>
    </location>
</feature>
<keyword evidence="1" id="KW-1133">Transmembrane helix</keyword>
<dbReference type="EMBL" id="FNAX01000003">
    <property type="protein sequence ID" value="SDE74815.1"/>
    <property type="molecule type" value="Genomic_DNA"/>
</dbReference>
<dbReference type="InterPro" id="IPR057702">
    <property type="entry name" value="DUF7942"/>
</dbReference>
<dbReference type="NCBIfam" id="NF046119">
    <property type="entry name" value="memb_SCO4225"/>
    <property type="match status" value="1"/>
</dbReference>
<evidence type="ECO:0000313" key="3">
    <source>
        <dbReference type="Proteomes" id="UP000198614"/>
    </source>
</evidence>
<evidence type="ECO:0000313" key="2">
    <source>
        <dbReference type="EMBL" id="SDE74815.1"/>
    </source>
</evidence>
<dbReference type="AlphaFoldDB" id="A0A1G7FGY6"/>
<dbReference type="Pfam" id="PF25637">
    <property type="entry name" value="DUF7942"/>
    <property type="match status" value="1"/>
</dbReference>
<protein>
    <submittedName>
        <fullName evidence="2">Uncharacterized protein</fullName>
    </submittedName>
</protein>
<feature type="transmembrane region" description="Helical" evidence="1">
    <location>
        <begin position="20"/>
        <end position="40"/>
    </location>
</feature>
<dbReference type="Proteomes" id="UP000198614">
    <property type="component" value="Unassembled WGS sequence"/>
</dbReference>
<keyword evidence="1" id="KW-0812">Transmembrane</keyword>
<proteinExistence type="predicted"/>
<accession>A0A1G7FGY6</accession>
<name>A0A1G7FGY6_9ACTN</name>
<dbReference type="OrthoDB" id="4227362at2"/>
<keyword evidence="1" id="KW-0472">Membrane</keyword>
<sequence length="111" mass="11541">MPRTDAPAPPLLRRLRRVLGHGLSLAYLAGCAAVTVWALVDAATDDSGESLALIFPVLATAPVGLMLLVTPDGLPAFLLAVVLGALVNAAVIGWCARALRRGEKTPDPYAE</sequence>
<feature type="transmembrane region" description="Helical" evidence="1">
    <location>
        <begin position="76"/>
        <end position="96"/>
    </location>
</feature>